<name>A0AA86P7A1_9EUKA</name>
<proteinExistence type="predicted"/>
<dbReference type="Proteomes" id="UP001642409">
    <property type="component" value="Unassembled WGS sequence"/>
</dbReference>
<dbReference type="AlphaFoldDB" id="A0AA86P7A1"/>
<organism evidence="1">
    <name type="scientific">Hexamita inflata</name>
    <dbReference type="NCBI Taxonomy" id="28002"/>
    <lineage>
        <taxon>Eukaryota</taxon>
        <taxon>Metamonada</taxon>
        <taxon>Diplomonadida</taxon>
        <taxon>Hexamitidae</taxon>
        <taxon>Hexamitinae</taxon>
        <taxon>Hexamita</taxon>
    </lineage>
</organism>
<evidence type="ECO:0000313" key="5">
    <source>
        <dbReference type="Proteomes" id="UP001642409"/>
    </source>
</evidence>
<evidence type="ECO:0000313" key="4">
    <source>
        <dbReference type="EMBL" id="CAL6106393.1"/>
    </source>
</evidence>
<dbReference type="EMBL" id="CATOUU010000506">
    <property type="protein sequence ID" value="CAI9932076.1"/>
    <property type="molecule type" value="Genomic_DNA"/>
</dbReference>
<dbReference type="EMBL" id="CAXDID020000610">
    <property type="protein sequence ID" value="CAL6106393.1"/>
    <property type="molecule type" value="Genomic_DNA"/>
</dbReference>
<protein>
    <submittedName>
        <fullName evidence="3">Hypothetical_protein</fullName>
    </submittedName>
</protein>
<accession>A0AA86P7A1</accession>
<keyword evidence="5" id="KW-1185">Reference proteome</keyword>
<dbReference type="EMBL" id="CAXDID020000060">
    <property type="protein sequence ID" value="CAL6010076.1"/>
    <property type="molecule type" value="Genomic_DNA"/>
</dbReference>
<gene>
    <name evidence="1" type="ORF">HINF_LOCUS19721</name>
    <name evidence="3" type="ORF">HINF_LOCUS21914</name>
    <name evidence="2" type="ORF">HINF_LOCUS57931</name>
    <name evidence="4" type="ORF">HINF_LOCUS73720</name>
</gene>
<evidence type="ECO:0000313" key="1">
    <source>
        <dbReference type="EMBL" id="CAI9932076.1"/>
    </source>
</evidence>
<dbReference type="EMBL" id="CATOUU010001068">
    <property type="protein sequence ID" value="CAI9970286.1"/>
    <property type="molecule type" value="Genomic_DNA"/>
</dbReference>
<sequence length="380" mass="42882">MNVKQSALICRQCEILIKSSTMIFEAKGEKIAGLVLFGQNKLELNNCSVQLRVKSQYAAGMVNMISNTMLIQLNNVKQTMFDFIHSQYNGYIASEANISIQMEFNYFQVCAQLNRFGAQSTIQTTTTEQQNICSNICESGLKFIYGFCLHGLYNGKHILGNDTYICEFPFDFNGEQCQCSYGYILNISSCVDIVHFIKLLSTQIGNNFSLISNIVQNNPSPDSKFADLDNSIINNASQLQLDIDLKYLTSEQHLTLNSSKIEIKINNLITKTNILLNNSNTSIIPQLILNISDLDNRRTQNATNINNSITALNTSLNADISNIFNNIIAVNNSIIAIALNYQLIFHKLMIQFYQLTILYQQIFNQQIILKVTIIKIQIVI</sequence>
<reference evidence="1" key="1">
    <citation type="submission" date="2023-06" db="EMBL/GenBank/DDBJ databases">
        <authorList>
            <person name="Kurt Z."/>
        </authorList>
    </citation>
    <scope>NUCLEOTIDE SEQUENCE</scope>
</reference>
<evidence type="ECO:0000313" key="3">
    <source>
        <dbReference type="EMBL" id="CAL6010076.1"/>
    </source>
</evidence>
<comment type="caution">
    <text evidence="1">The sequence shown here is derived from an EMBL/GenBank/DDBJ whole genome shotgun (WGS) entry which is preliminary data.</text>
</comment>
<evidence type="ECO:0000313" key="2">
    <source>
        <dbReference type="EMBL" id="CAI9970286.1"/>
    </source>
</evidence>
<reference evidence="3 5" key="2">
    <citation type="submission" date="2024-07" db="EMBL/GenBank/DDBJ databases">
        <authorList>
            <person name="Akdeniz Z."/>
        </authorList>
    </citation>
    <scope>NUCLEOTIDE SEQUENCE [LARGE SCALE GENOMIC DNA]</scope>
</reference>